<reference evidence="2" key="1">
    <citation type="submission" date="2022-11" db="EMBL/GenBank/DDBJ databases">
        <authorList>
            <person name="Kikuchi T."/>
        </authorList>
    </citation>
    <scope>NUCLEOTIDE SEQUENCE</scope>
    <source>
        <strain evidence="2">PS1010</strain>
    </source>
</reference>
<gene>
    <name evidence="2" type="ORF">CAMP_LOCUS19159</name>
</gene>
<dbReference type="PRINTS" id="PR01345">
    <property type="entry name" value="CERVTRCPTASE"/>
</dbReference>
<dbReference type="InterPro" id="IPR043502">
    <property type="entry name" value="DNA/RNA_pol_sf"/>
</dbReference>
<dbReference type="PANTHER" id="PTHR33395">
    <property type="entry name" value="TRANSCRIPTASE, PUTATIVE-RELATED-RELATED"/>
    <property type="match status" value="1"/>
</dbReference>
<protein>
    <recommendedName>
        <fullName evidence="1">Reverse transcriptase domain-containing protein</fullName>
    </recommendedName>
</protein>
<evidence type="ECO:0000313" key="3">
    <source>
        <dbReference type="Proteomes" id="UP001152747"/>
    </source>
</evidence>
<accession>A0A9P1NCH3</accession>
<dbReference type="SUPFAM" id="SSF56672">
    <property type="entry name" value="DNA/RNA polymerases"/>
    <property type="match status" value="1"/>
</dbReference>
<evidence type="ECO:0000259" key="1">
    <source>
        <dbReference type="Pfam" id="PF00078"/>
    </source>
</evidence>
<keyword evidence="3" id="KW-1185">Reference proteome</keyword>
<sequence length="562" mass="64140">MPGVDWRMIMSKSPYIELQALCVDHNIYQLVNFATRVANSGTSNLLDLILSNSPEKVLNIRPSQDFVYSDHTAISFELSANDCPMTERTSLVLDFKRGDFTKINQHMSSVDWTYHFSYLSSVQDNYRSHLQSVVFKGSLLTSDKDMADVFIKVFGEHMKSTGEIVQSTNQNRFRSKSIDFPPYAVCAILEKLQPKIGFSGDFINFFVLKKSAVSVALPLSIIFTEVYNECIFPSDWKSSITIPIHKRGRINDPENYRPIALTSPICRTLEKIIASYIRMNFHGKFISNQHGFISKRSCITALLSSITKWKSMLDNGNTIDVSSGVLQGTVTGPLLFLIYINDVLKEVDDEVEATVFADDVKISSSNPEKLQLTLNRILAWSAKWDMPIAPSKTSVLYLGKKNKRQKYWINGIEIPSVPFVKDLGIFIDEKLNFNHHVNVTVQKALAKCREILRSFCFKEIRPYMLIYKTYVAPIIDYGCCVYRPFITKKLEMLLERPIRSFSSPRSPLKIKLIDKGFSKSFFSFILAHWNSLATILNCDIDLPKFKSIIRSLPNSYFLSTRL</sequence>
<dbReference type="Proteomes" id="UP001152747">
    <property type="component" value="Unassembled WGS sequence"/>
</dbReference>
<name>A0A9P1NCH3_9PELO</name>
<evidence type="ECO:0000313" key="2">
    <source>
        <dbReference type="EMBL" id="CAI5456522.1"/>
    </source>
</evidence>
<comment type="caution">
    <text evidence="2">The sequence shown here is derived from an EMBL/GenBank/DDBJ whole genome shotgun (WGS) entry which is preliminary data.</text>
</comment>
<dbReference type="EMBL" id="CANHGI010000006">
    <property type="protein sequence ID" value="CAI5456522.1"/>
    <property type="molecule type" value="Genomic_DNA"/>
</dbReference>
<dbReference type="CDD" id="cd01650">
    <property type="entry name" value="RT_nLTR_like"/>
    <property type="match status" value="1"/>
</dbReference>
<dbReference type="Pfam" id="PF00078">
    <property type="entry name" value="RVT_1"/>
    <property type="match status" value="1"/>
</dbReference>
<dbReference type="AlphaFoldDB" id="A0A9P1NCH3"/>
<dbReference type="InterPro" id="IPR000477">
    <property type="entry name" value="RT_dom"/>
</dbReference>
<proteinExistence type="predicted"/>
<dbReference type="PANTHER" id="PTHR33395:SF22">
    <property type="entry name" value="REVERSE TRANSCRIPTASE DOMAIN-CONTAINING PROTEIN"/>
    <property type="match status" value="1"/>
</dbReference>
<organism evidence="2 3">
    <name type="scientific">Caenorhabditis angaria</name>
    <dbReference type="NCBI Taxonomy" id="860376"/>
    <lineage>
        <taxon>Eukaryota</taxon>
        <taxon>Metazoa</taxon>
        <taxon>Ecdysozoa</taxon>
        <taxon>Nematoda</taxon>
        <taxon>Chromadorea</taxon>
        <taxon>Rhabditida</taxon>
        <taxon>Rhabditina</taxon>
        <taxon>Rhabditomorpha</taxon>
        <taxon>Rhabditoidea</taxon>
        <taxon>Rhabditidae</taxon>
        <taxon>Peloderinae</taxon>
        <taxon>Caenorhabditis</taxon>
    </lineage>
</organism>
<dbReference type="OrthoDB" id="6243574at2759"/>
<feature type="domain" description="Reverse transcriptase" evidence="1">
    <location>
        <begin position="317"/>
        <end position="397"/>
    </location>
</feature>